<dbReference type="AlphaFoldDB" id="A0A024ECJ0"/>
<name>A0A024ECJ0_9PSED</name>
<gene>
    <name evidence="1" type="ORF">OU5_2994</name>
</gene>
<dbReference type="Proteomes" id="UP000026913">
    <property type="component" value="Chromosome"/>
</dbReference>
<reference evidence="1 2" key="1">
    <citation type="journal article" date="2012" name="J. Bacteriol.">
        <title>Genome sequence of cold-adapted Pseudomonas mandelii strain JR-1.</title>
        <authorList>
            <person name="Jang S.H."/>
            <person name="Kim J."/>
            <person name="Kim J."/>
            <person name="Hong S."/>
            <person name="Lee C."/>
        </authorList>
    </citation>
    <scope>NUCLEOTIDE SEQUENCE [LARGE SCALE GENOMIC DNA]</scope>
    <source>
        <strain evidence="1 2">JR-1</strain>
    </source>
</reference>
<organism evidence="1 2">
    <name type="scientific">Pseudomonas mandelii JR-1</name>
    <dbReference type="NCBI Taxonomy" id="1147786"/>
    <lineage>
        <taxon>Bacteria</taxon>
        <taxon>Pseudomonadati</taxon>
        <taxon>Pseudomonadota</taxon>
        <taxon>Gammaproteobacteria</taxon>
        <taxon>Pseudomonadales</taxon>
        <taxon>Pseudomonadaceae</taxon>
        <taxon>Pseudomonas</taxon>
    </lineage>
</organism>
<evidence type="ECO:0000313" key="2">
    <source>
        <dbReference type="Proteomes" id="UP000026913"/>
    </source>
</evidence>
<evidence type="ECO:0000313" key="1">
    <source>
        <dbReference type="EMBL" id="AHZ70073.1"/>
    </source>
</evidence>
<dbReference type="HOGENOM" id="CLU_2397356_0_0_6"/>
<accession>A0A024ECJ0</accession>
<sequence>MVSINEPGRHTPPRLENHCGSLSACDGSSPSTLLSTVTPLSRAGSLPHWDLVCIVLRYKADLLWERACSRRGRHIQHRWRLTPRLREQARSHI</sequence>
<dbReference type="EMBL" id="CP005960">
    <property type="protein sequence ID" value="AHZ70073.1"/>
    <property type="molecule type" value="Genomic_DNA"/>
</dbReference>
<dbReference type="KEGG" id="pman:OU5_2994"/>
<proteinExistence type="predicted"/>
<protein>
    <submittedName>
        <fullName evidence="1">Uncharacterized protein</fullName>
    </submittedName>
</protein>